<comment type="caution">
    <text evidence="4">The sequence shown here is derived from an EMBL/GenBank/DDBJ whole genome shotgun (WGS) entry which is preliminary data.</text>
</comment>
<dbReference type="PANTHER" id="PTHR10947">
    <property type="entry name" value="PHENYLALANYL-TRNA SYNTHETASE BETA CHAIN AND LEUCINE-RICH REPEAT-CONTAINING PROTEIN 47"/>
    <property type="match status" value="1"/>
</dbReference>
<keyword evidence="2" id="KW-0677">Repeat</keyword>
<dbReference type="SMART" id="SM00369">
    <property type="entry name" value="LRR_TYP"/>
    <property type="match status" value="7"/>
</dbReference>
<dbReference type="Pfam" id="PF23598">
    <property type="entry name" value="LRR_14"/>
    <property type="match status" value="1"/>
</dbReference>
<protein>
    <recommendedName>
        <fullName evidence="3">B3/B4 tRNA-binding domain-containing protein</fullName>
    </recommendedName>
</protein>
<keyword evidence="5" id="KW-1185">Reference proteome</keyword>
<keyword evidence="1" id="KW-0433">Leucine-rich repeat</keyword>
<accession>A0A834K0L2</accession>
<gene>
    <name evidence="4" type="ORF">HZH66_007296</name>
</gene>
<dbReference type="EMBL" id="JACSEA010000007">
    <property type="protein sequence ID" value="KAF7396434.1"/>
    <property type="molecule type" value="Genomic_DNA"/>
</dbReference>
<dbReference type="PROSITE" id="PS51450">
    <property type="entry name" value="LRR"/>
    <property type="match status" value="2"/>
</dbReference>
<dbReference type="InterPro" id="IPR003591">
    <property type="entry name" value="Leu-rich_rpt_typical-subtyp"/>
</dbReference>
<organism evidence="4 5">
    <name type="scientific">Vespula vulgaris</name>
    <name type="common">Yellow jacket</name>
    <name type="synonym">Wasp</name>
    <dbReference type="NCBI Taxonomy" id="7454"/>
    <lineage>
        <taxon>Eukaryota</taxon>
        <taxon>Metazoa</taxon>
        <taxon>Ecdysozoa</taxon>
        <taxon>Arthropoda</taxon>
        <taxon>Hexapoda</taxon>
        <taxon>Insecta</taxon>
        <taxon>Pterygota</taxon>
        <taxon>Neoptera</taxon>
        <taxon>Endopterygota</taxon>
        <taxon>Hymenoptera</taxon>
        <taxon>Apocrita</taxon>
        <taxon>Aculeata</taxon>
        <taxon>Vespoidea</taxon>
        <taxon>Vespidae</taxon>
        <taxon>Vespinae</taxon>
        <taxon>Vespula</taxon>
    </lineage>
</organism>
<evidence type="ECO:0000256" key="1">
    <source>
        <dbReference type="ARBA" id="ARBA00022614"/>
    </source>
</evidence>
<dbReference type="GO" id="GO:0003723">
    <property type="term" value="F:RNA binding"/>
    <property type="evidence" value="ECO:0007669"/>
    <property type="project" value="InterPro"/>
</dbReference>
<dbReference type="Gene3D" id="3.80.10.10">
    <property type="entry name" value="Ribonuclease Inhibitor"/>
    <property type="match status" value="2"/>
</dbReference>
<dbReference type="InterPro" id="IPR005146">
    <property type="entry name" value="B3/B4_tRNA-bd"/>
</dbReference>
<proteinExistence type="predicted"/>
<evidence type="ECO:0000313" key="4">
    <source>
        <dbReference type="EMBL" id="KAF7396434.1"/>
    </source>
</evidence>
<dbReference type="Proteomes" id="UP000614350">
    <property type="component" value="Unassembled WGS sequence"/>
</dbReference>
<evidence type="ECO:0000256" key="2">
    <source>
        <dbReference type="ARBA" id="ARBA00022737"/>
    </source>
</evidence>
<dbReference type="PANTHER" id="PTHR10947:SF3">
    <property type="entry name" value="LEUCINE-RICH REPEAT-CONTAINING PROTEIN 47"/>
    <property type="match status" value="1"/>
</dbReference>
<feature type="domain" description="B3/B4 tRNA-binding" evidence="3">
    <location>
        <begin position="352"/>
        <end position="529"/>
    </location>
</feature>
<dbReference type="Gene3D" id="3.50.40.10">
    <property type="entry name" value="Phenylalanyl-trna Synthetase, Chain B, domain 3"/>
    <property type="match status" value="1"/>
</dbReference>
<dbReference type="InterPro" id="IPR032675">
    <property type="entry name" value="LRR_dom_sf"/>
</dbReference>
<dbReference type="InterPro" id="IPR020825">
    <property type="entry name" value="Phe-tRNA_synthase-like_B3/B4"/>
</dbReference>
<dbReference type="Pfam" id="PF00560">
    <property type="entry name" value="LRR_1"/>
    <property type="match status" value="1"/>
</dbReference>
<dbReference type="InterPro" id="IPR001611">
    <property type="entry name" value="Leu-rich_rpt"/>
</dbReference>
<name>A0A834K0L2_VESVU</name>
<dbReference type="SUPFAM" id="SSF52058">
    <property type="entry name" value="L domain-like"/>
    <property type="match status" value="1"/>
</dbReference>
<dbReference type="Pfam" id="PF13855">
    <property type="entry name" value="LRR_8"/>
    <property type="match status" value="1"/>
</dbReference>
<dbReference type="SMART" id="SM00873">
    <property type="entry name" value="B3_4"/>
    <property type="match status" value="1"/>
</dbReference>
<dbReference type="GO" id="GO:0004826">
    <property type="term" value="F:phenylalanine-tRNA ligase activity"/>
    <property type="evidence" value="ECO:0007669"/>
    <property type="project" value="InterPro"/>
</dbReference>
<sequence length="580" mass="65504">MNVLSRTIHSDANINEQTFVIDTSKEPCQIHPEHYSIVNNIVAVKLTVMAFEKSWNIIKQTADENKHELVLTGPSISELIAKNGLDKTLFDLQNLNYLNITHTCLQEIPEEIGKLQNLTTLVLHSNEINKLPASIEKLTKLKFLHCSQNKLTSLPDAVGNLPQLNSINFGTNLLQSIPCQIGNLKLTTLDLSNNDIKVFPDVCYTELVHLCEIYVNKNLIKDIPGEISRLQFLKVLNIADNLITAVPGELADCHKLKELNLKNNWLTDKRLLKLVDQCHTKQVLEYVKQHCPKQNTTTTTITSKSKKGKKGHKLSESENAAAQIDALAHKLKILKTSDSTLSIKITQHVKNVRPYITACIVKNLIFTEDTFKKFIQLQTKLHDGICEKRNAATIATHDLNVIVPGDLTYTAKPPLELEIKPLMRNKNYTGTELFQQLQKEADNLRKEKKRNVYSGIHKYLYLLEGKALFPCLVDSQEQVISFPPITNSDLTKMSLTTKNMLIEVTSATSYQVCRNVLDQFLKELVTTGIGCTPSDNENNLYYSLQIEQVKVVDIDGNLKLVYPSRADLNFKEDNIIALRD</sequence>
<dbReference type="AlphaFoldDB" id="A0A834K0L2"/>
<reference evidence="4" key="1">
    <citation type="journal article" date="2020" name="G3 (Bethesda)">
        <title>High-Quality Assemblies for Three Invasive Social Wasps from the &lt;i&gt;Vespula&lt;/i&gt; Genus.</title>
        <authorList>
            <person name="Harrop T.W.R."/>
            <person name="Guhlin J."/>
            <person name="McLaughlin G.M."/>
            <person name="Permina E."/>
            <person name="Stockwell P."/>
            <person name="Gilligan J."/>
            <person name="Le Lec M.F."/>
            <person name="Gruber M.A.M."/>
            <person name="Quinn O."/>
            <person name="Lovegrove M."/>
            <person name="Duncan E.J."/>
            <person name="Remnant E.J."/>
            <person name="Van Eeckhoven J."/>
            <person name="Graham B."/>
            <person name="Knapp R.A."/>
            <person name="Langford K.W."/>
            <person name="Kronenberg Z."/>
            <person name="Press M.O."/>
            <person name="Eacker S.M."/>
            <person name="Wilson-Rankin E.E."/>
            <person name="Purcell J."/>
            <person name="Lester P.J."/>
            <person name="Dearden P.K."/>
        </authorList>
    </citation>
    <scope>NUCLEOTIDE SEQUENCE</scope>
    <source>
        <strain evidence="4">Marl-1</strain>
    </source>
</reference>
<dbReference type="GO" id="GO:0006432">
    <property type="term" value="P:phenylalanyl-tRNA aminoacylation"/>
    <property type="evidence" value="ECO:0007669"/>
    <property type="project" value="InterPro"/>
</dbReference>
<dbReference type="SMART" id="SM00364">
    <property type="entry name" value="LRR_BAC"/>
    <property type="match status" value="4"/>
</dbReference>
<evidence type="ECO:0000259" key="3">
    <source>
        <dbReference type="SMART" id="SM00873"/>
    </source>
</evidence>
<dbReference type="InterPro" id="IPR045060">
    <property type="entry name" value="Phe-tRNA-ligase_IIc_bsu"/>
</dbReference>
<evidence type="ECO:0000313" key="5">
    <source>
        <dbReference type="Proteomes" id="UP000614350"/>
    </source>
</evidence>
<dbReference type="InterPro" id="IPR055414">
    <property type="entry name" value="LRR_R13L4/SHOC2-like"/>
</dbReference>